<proteinExistence type="predicted"/>
<accession>A0ABS6FJD4</accession>
<protein>
    <submittedName>
        <fullName evidence="1">Uncharacterized protein</fullName>
    </submittedName>
</protein>
<reference evidence="1 2" key="1">
    <citation type="submission" date="2021-06" db="EMBL/GenBank/DDBJ databases">
        <authorList>
            <person name="Sun Q."/>
            <person name="Li D."/>
        </authorList>
    </citation>
    <scope>NUCLEOTIDE SEQUENCE [LARGE SCALE GENOMIC DNA]</scope>
    <source>
        <strain evidence="1 2">MSJ-1</strain>
    </source>
</reference>
<gene>
    <name evidence="1" type="ORF">KQI68_05595</name>
</gene>
<sequence length="69" mass="7460">MANGKSVSQAINTANSYIYTPGSGVKNIKYYGNGSVRITSTSRAATLNLYDSPILKVDNINLYSKKLLT</sequence>
<comment type="caution">
    <text evidence="1">The sequence shown here is derived from an EMBL/GenBank/DDBJ whole genome shotgun (WGS) entry which is preliminary data.</text>
</comment>
<evidence type="ECO:0000313" key="1">
    <source>
        <dbReference type="EMBL" id="MBU5669315.1"/>
    </source>
</evidence>
<name>A0ABS6FJD4_9FIRM</name>
<evidence type="ECO:0000313" key="2">
    <source>
        <dbReference type="Proteomes" id="UP000783742"/>
    </source>
</evidence>
<dbReference type="EMBL" id="JAHLQO010000003">
    <property type="protein sequence ID" value="MBU5669315.1"/>
    <property type="molecule type" value="Genomic_DNA"/>
</dbReference>
<dbReference type="Proteomes" id="UP000783742">
    <property type="component" value="Unassembled WGS sequence"/>
</dbReference>
<keyword evidence="2" id="KW-1185">Reference proteome</keyword>
<organism evidence="1 2">
    <name type="scientific">Peptoniphilus ovalis</name>
    <dbReference type="NCBI Taxonomy" id="2841503"/>
    <lineage>
        <taxon>Bacteria</taxon>
        <taxon>Bacillati</taxon>
        <taxon>Bacillota</taxon>
        <taxon>Tissierellia</taxon>
        <taxon>Tissierellales</taxon>
        <taxon>Peptoniphilaceae</taxon>
        <taxon>Peptoniphilus</taxon>
    </lineage>
</organism>
<dbReference type="RefSeq" id="WP_216549146.1">
    <property type="nucleotide sequence ID" value="NZ_JAHLQO010000003.1"/>
</dbReference>